<reference evidence="13" key="1">
    <citation type="submission" date="2025-08" db="UniProtKB">
        <authorList>
            <consortium name="RefSeq"/>
        </authorList>
    </citation>
    <scope>IDENTIFICATION</scope>
    <source>
        <tissue evidence="13">Muscle</tissue>
    </source>
</reference>
<dbReference type="PROSITE" id="PS50835">
    <property type="entry name" value="IG_LIKE"/>
    <property type="match status" value="1"/>
</dbReference>
<dbReference type="InterPro" id="IPR003599">
    <property type="entry name" value="Ig_sub"/>
</dbReference>
<keyword evidence="6" id="KW-0922">Interferon antiviral system evasion</keyword>
<evidence type="ECO:0000256" key="7">
    <source>
        <dbReference type="ARBA" id="ARBA00023319"/>
    </source>
</evidence>
<accession>A0A6I9NYL1</accession>
<dbReference type="InterPro" id="IPR015621">
    <property type="entry name" value="IL-1_rcpt_fam"/>
</dbReference>
<evidence type="ECO:0000256" key="6">
    <source>
        <dbReference type="ARBA" id="ARBA00023258"/>
    </source>
</evidence>
<comment type="subunit">
    <text evidence="8">Interacts with host IFNA1.</text>
</comment>
<dbReference type="Gene3D" id="2.60.40.10">
    <property type="entry name" value="Immunoglobulins"/>
    <property type="match status" value="1"/>
</dbReference>
<dbReference type="KEGG" id="ncc:104954710"/>
<keyword evidence="3" id="KW-1114">Inhibition of host interferon signaling pathway by virus</keyword>
<dbReference type="OrthoDB" id="9904367at2759"/>
<dbReference type="SUPFAM" id="SSF48726">
    <property type="entry name" value="Immunoglobulin"/>
    <property type="match status" value="1"/>
</dbReference>
<dbReference type="InterPro" id="IPR055139">
    <property type="entry name" value="IL18BP-like_dom"/>
</dbReference>
<evidence type="ECO:0000259" key="11">
    <source>
        <dbReference type="PROSITE" id="PS50835"/>
    </source>
</evidence>
<keyword evidence="12" id="KW-1185">Reference proteome</keyword>
<evidence type="ECO:0000256" key="1">
    <source>
        <dbReference type="ARBA" id="ARBA00022518"/>
    </source>
</evidence>
<evidence type="ECO:0000256" key="4">
    <source>
        <dbReference type="ARBA" id="ARBA00023157"/>
    </source>
</evidence>
<dbReference type="InterPro" id="IPR007110">
    <property type="entry name" value="Ig-like_dom"/>
</dbReference>
<feature type="domain" description="Ig-like" evidence="11">
    <location>
        <begin position="53"/>
        <end position="157"/>
    </location>
</feature>
<dbReference type="PANTHER" id="PTHR11890:SF44">
    <property type="entry name" value="X-LINKED INTERLEUKIN-1 RECEPTOR ACCESSORY PROTEIN-LIKE 2"/>
    <property type="match status" value="1"/>
</dbReference>
<protein>
    <recommendedName>
        <fullName evidence="9">Soluble interferon alpha/beta receptor OPG204</fullName>
    </recommendedName>
</protein>
<keyword evidence="2" id="KW-0899">Viral immunoevasion</keyword>
<dbReference type="AlphaFoldDB" id="A0A6I9NYL1"/>
<dbReference type="InterPro" id="IPR036179">
    <property type="entry name" value="Ig-like_dom_sf"/>
</dbReference>
<keyword evidence="2" id="KW-1090">Inhibition of host innate immune response by virus</keyword>
<dbReference type="RefSeq" id="XP_010780195.1">
    <property type="nucleotide sequence ID" value="XM_010781893.1"/>
</dbReference>
<proteinExistence type="predicted"/>
<evidence type="ECO:0000256" key="9">
    <source>
        <dbReference type="ARBA" id="ARBA00041012"/>
    </source>
</evidence>
<comment type="function">
    <text evidence="10">Counteracts the antiviral effects of host IFN-alpha/beta and key IFN-inducible proteins involved in viral RNA degradation suxh as host OAS1. Acts as a soluble IFN-alpha receptor and thus inhibits the interaction between host IFN-alpha and its receptor.</text>
</comment>
<evidence type="ECO:0000256" key="3">
    <source>
        <dbReference type="ARBA" id="ARBA00022830"/>
    </source>
</evidence>
<evidence type="ECO:0000256" key="5">
    <source>
        <dbReference type="ARBA" id="ARBA00023180"/>
    </source>
</evidence>
<organism evidence="12 13">
    <name type="scientific">Notothenia coriiceps</name>
    <name type="common">black rockcod</name>
    <dbReference type="NCBI Taxonomy" id="8208"/>
    <lineage>
        <taxon>Eukaryota</taxon>
        <taxon>Metazoa</taxon>
        <taxon>Chordata</taxon>
        <taxon>Craniata</taxon>
        <taxon>Vertebrata</taxon>
        <taxon>Euteleostomi</taxon>
        <taxon>Actinopterygii</taxon>
        <taxon>Neopterygii</taxon>
        <taxon>Teleostei</taxon>
        <taxon>Neoteleostei</taxon>
        <taxon>Acanthomorphata</taxon>
        <taxon>Eupercaria</taxon>
        <taxon>Perciformes</taxon>
        <taxon>Notothenioidei</taxon>
        <taxon>Nototheniidae</taxon>
        <taxon>Notothenia</taxon>
    </lineage>
</organism>
<dbReference type="PANTHER" id="PTHR11890">
    <property type="entry name" value="INTERLEUKIN-1 RECEPTOR FAMILY MEMBER"/>
    <property type="match status" value="1"/>
</dbReference>
<evidence type="ECO:0000256" key="2">
    <source>
        <dbReference type="ARBA" id="ARBA00022632"/>
    </source>
</evidence>
<keyword evidence="5" id="KW-0325">Glycoprotein</keyword>
<dbReference type="SMART" id="SM00409">
    <property type="entry name" value="IG"/>
    <property type="match status" value="1"/>
</dbReference>
<evidence type="ECO:0000256" key="10">
    <source>
        <dbReference type="ARBA" id="ARBA00045444"/>
    </source>
</evidence>
<dbReference type="InterPro" id="IPR013783">
    <property type="entry name" value="Ig-like_fold"/>
</dbReference>
<keyword evidence="2" id="KW-0945">Host-virus interaction</keyword>
<evidence type="ECO:0000313" key="12">
    <source>
        <dbReference type="Proteomes" id="UP000504611"/>
    </source>
</evidence>
<evidence type="ECO:0000313" key="13">
    <source>
        <dbReference type="RefSeq" id="XP_010780195.1"/>
    </source>
</evidence>
<evidence type="ECO:0000256" key="8">
    <source>
        <dbReference type="ARBA" id="ARBA00038761"/>
    </source>
</evidence>
<dbReference type="GeneID" id="104954710"/>
<gene>
    <name evidence="13" type="primary">LOC104954710</name>
</gene>
<keyword evidence="4" id="KW-1015">Disulfide bond</keyword>
<dbReference type="Pfam" id="PF22009">
    <property type="entry name" value="YLDV-IL18BP-like"/>
    <property type="match status" value="1"/>
</dbReference>
<name>A0A6I9NYL1_9TELE</name>
<keyword evidence="1" id="KW-0244">Early protein</keyword>
<dbReference type="Proteomes" id="UP000504611">
    <property type="component" value="Unplaced"/>
</dbReference>
<keyword evidence="7" id="KW-0393">Immunoglobulin domain</keyword>
<sequence length="168" mass="18570">MLLGIYIVLPNRSQYTNDLTEGVDMKLSSAVKALGSLCLLLVDGFPVSQDEPPKIIGPRHVKIKAHPGEKLFLHCEAFANCTDVTLIYWLVNGSFPEDLLSSGRIVESEESSLEDGTILQRSLLLRNVTSEDLKSTFTCVVTNDAGTSRKRIVLKVSKNCNVGRKRKH</sequence>